<keyword evidence="6" id="KW-0119">Carbohydrate metabolism</keyword>
<evidence type="ECO:0000256" key="4">
    <source>
        <dbReference type="ARBA" id="ARBA00022777"/>
    </source>
</evidence>
<evidence type="ECO:0000313" key="9">
    <source>
        <dbReference type="EMBL" id="GEO13851.1"/>
    </source>
</evidence>
<evidence type="ECO:0000256" key="2">
    <source>
        <dbReference type="ARBA" id="ARBA00022679"/>
    </source>
</evidence>
<dbReference type="Proteomes" id="UP000321085">
    <property type="component" value="Unassembled WGS sequence"/>
</dbReference>
<evidence type="ECO:0000259" key="7">
    <source>
        <dbReference type="Pfam" id="PF07005"/>
    </source>
</evidence>
<name>A0A512BPG2_9HYPH</name>
<dbReference type="AlphaFoldDB" id="A0A512BPG2"/>
<dbReference type="GO" id="GO:0005524">
    <property type="term" value="F:ATP binding"/>
    <property type="evidence" value="ECO:0007669"/>
    <property type="project" value="UniProtKB-KW"/>
</dbReference>
<reference evidence="9 10" key="1">
    <citation type="submission" date="2019-07" db="EMBL/GenBank/DDBJ databases">
        <title>Whole genome shotgun sequence of Microvirga aerophila NBRC 106136.</title>
        <authorList>
            <person name="Hosoyama A."/>
            <person name="Uohara A."/>
            <person name="Ohji S."/>
            <person name="Ichikawa N."/>
        </authorList>
    </citation>
    <scope>NUCLEOTIDE SEQUENCE [LARGE SCALE GENOMIC DNA]</scope>
    <source>
        <strain evidence="9 10">NBRC 106136</strain>
    </source>
</reference>
<evidence type="ECO:0000256" key="5">
    <source>
        <dbReference type="ARBA" id="ARBA00022840"/>
    </source>
</evidence>
<feature type="domain" description="Four-carbon acid sugar kinase N-terminal" evidence="7">
    <location>
        <begin position="25"/>
        <end position="249"/>
    </location>
</feature>
<gene>
    <name evidence="9" type="primary">ygbK</name>
    <name evidence="9" type="ORF">MAE02_15470</name>
</gene>
<evidence type="ECO:0000256" key="6">
    <source>
        <dbReference type="ARBA" id="ARBA00023277"/>
    </source>
</evidence>
<dbReference type="InterPro" id="IPR010737">
    <property type="entry name" value="4-carb_acid_sugar_kinase_N"/>
</dbReference>
<accession>A0A512BPG2</accession>
<dbReference type="InterPro" id="IPR042213">
    <property type="entry name" value="NBD_C_sf"/>
</dbReference>
<dbReference type="SUPFAM" id="SSF142764">
    <property type="entry name" value="YgbK-like"/>
    <property type="match status" value="1"/>
</dbReference>
<keyword evidence="4" id="KW-0418">Kinase</keyword>
<sequence>MPCIPMQVPCRPGLPGFADMGAKWLIVADDLTGAADCAIAFAKEGVAAAVGWGDSAETTGEYPPVFSYDTNSRGLLGPDALAKHREALGKLLEEGSALFKKIDSTLRGQPAAETVAAFEAMRTRDGSVLGIMAPAFPATGRTTENGRIHVGGKPLEQTEVWQREHSYPNADLVQVLATAGIEAENIPLATIRADADALRAALIEIASKGDRVAVCDAVTEDDLVRIAEAGLPVRSDVFWIGSAGLAHALAKATRGETVGLIPTPVTDKGALVVVGSLARASRSAARVLSTLPGLRYVPVEPKLLLTETAVADRSALVNQVAMALQAGEDVLVEILVNNTPDLALGPCLADRLADLLKPAAPFASGLAATGGETAAALLAGFGVNGIRLVDEVEPGVSLGLTLGDLSIPVVTKAGAFGSENTLKHVVQRLRTIRQEGKLA</sequence>
<keyword evidence="10" id="KW-1185">Reference proteome</keyword>
<dbReference type="Gene3D" id="3.40.50.10840">
    <property type="entry name" value="Putative sugar-binding, N-terminal domain"/>
    <property type="match status" value="1"/>
</dbReference>
<evidence type="ECO:0000256" key="3">
    <source>
        <dbReference type="ARBA" id="ARBA00022741"/>
    </source>
</evidence>
<evidence type="ECO:0000259" key="8">
    <source>
        <dbReference type="Pfam" id="PF17042"/>
    </source>
</evidence>
<dbReference type="GO" id="GO:0016301">
    <property type="term" value="F:kinase activity"/>
    <property type="evidence" value="ECO:0007669"/>
    <property type="project" value="UniProtKB-KW"/>
</dbReference>
<comment type="caution">
    <text evidence="9">The sequence shown here is derived from an EMBL/GenBank/DDBJ whole genome shotgun (WGS) entry which is preliminary data.</text>
</comment>
<dbReference type="Gene3D" id="3.40.980.20">
    <property type="entry name" value="Four-carbon acid sugar kinase, nucleotide binding domain"/>
    <property type="match status" value="1"/>
</dbReference>
<keyword evidence="2" id="KW-0808">Transferase</keyword>
<keyword evidence="3" id="KW-0547">Nucleotide-binding</keyword>
<feature type="domain" description="Four-carbon acid sugar kinase nucleotide binding" evidence="8">
    <location>
        <begin position="271"/>
        <end position="422"/>
    </location>
</feature>
<protein>
    <submittedName>
        <fullName evidence="9">Membrane protein</fullName>
    </submittedName>
</protein>
<keyword evidence="5" id="KW-0067">ATP-binding</keyword>
<evidence type="ECO:0000313" key="10">
    <source>
        <dbReference type="Proteomes" id="UP000321085"/>
    </source>
</evidence>
<dbReference type="InterPro" id="IPR031475">
    <property type="entry name" value="NBD_C"/>
</dbReference>
<comment type="similarity">
    <text evidence="1">Belongs to the four-carbon acid sugar kinase family.</text>
</comment>
<dbReference type="InterPro" id="IPR037051">
    <property type="entry name" value="4-carb_acid_sugar_kinase_N_sf"/>
</dbReference>
<dbReference type="EMBL" id="BJYU01000017">
    <property type="protein sequence ID" value="GEO13851.1"/>
    <property type="molecule type" value="Genomic_DNA"/>
</dbReference>
<proteinExistence type="inferred from homology"/>
<organism evidence="9 10">
    <name type="scientific">Microvirga aerophila</name>
    <dbReference type="NCBI Taxonomy" id="670291"/>
    <lineage>
        <taxon>Bacteria</taxon>
        <taxon>Pseudomonadati</taxon>
        <taxon>Pseudomonadota</taxon>
        <taxon>Alphaproteobacteria</taxon>
        <taxon>Hyphomicrobiales</taxon>
        <taxon>Methylobacteriaceae</taxon>
        <taxon>Microvirga</taxon>
    </lineage>
</organism>
<evidence type="ECO:0000256" key="1">
    <source>
        <dbReference type="ARBA" id="ARBA00005715"/>
    </source>
</evidence>
<dbReference type="Pfam" id="PF07005">
    <property type="entry name" value="SBD_N"/>
    <property type="match status" value="1"/>
</dbReference>
<dbReference type="Pfam" id="PF17042">
    <property type="entry name" value="NBD_C"/>
    <property type="match status" value="1"/>
</dbReference>